<evidence type="ECO:0000256" key="4">
    <source>
        <dbReference type="ARBA" id="ARBA00022692"/>
    </source>
</evidence>
<evidence type="ECO:0000256" key="7">
    <source>
        <dbReference type="ARBA" id="ARBA00034721"/>
    </source>
</evidence>
<protein>
    <recommendedName>
        <fullName evidence="9">Plasmolipin</fullName>
    </recommendedName>
    <alternativeName>
        <fullName evidence="10">Plasma membrane proteolipid</fullName>
    </alternativeName>
</protein>
<evidence type="ECO:0000256" key="5">
    <source>
        <dbReference type="ARBA" id="ARBA00022989"/>
    </source>
</evidence>
<keyword evidence="4 11" id="KW-0812">Transmembrane</keyword>
<feature type="transmembrane region" description="Helical" evidence="12">
    <location>
        <begin position="102"/>
        <end position="122"/>
    </location>
</feature>
<gene>
    <name evidence="14" type="ORF">ACEWY4_010487</name>
</gene>
<evidence type="ECO:0000256" key="12">
    <source>
        <dbReference type="SAM" id="Phobius"/>
    </source>
</evidence>
<dbReference type="PROSITE" id="PS51225">
    <property type="entry name" value="MARVEL"/>
    <property type="match status" value="1"/>
</dbReference>
<proteinExistence type="inferred from homology"/>
<comment type="subcellular location">
    <subcellularLocation>
        <location evidence="1">Apical cell membrane</location>
        <topology evidence="1">Multi-pass membrane protein</topology>
    </subcellularLocation>
    <subcellularLocation>
        <location evidence="8">Myelin membrane</location>
        <topology evidence="8">Multi-pass membrane protein</topology>
    </subcellularLocation>
</comment>
<evidence type="ECO:0000256" key="8">
    <source>
        <dbReference type="ARBA" id="ARBA00049979"/>
    </source>
</evidence>
<evidence type="ECO:0000313" key="15">
    <source>
        <dbReference type="Proteomes" id="UP001591681"/>
    </source>
</evidence>
<dbReference type="AlphaFoldDB" id="A0ABD1K221"/>
<sequence>MADFPAKVNTHTSAASQQGNSQLGNVTMQVDVTFIKTIPAILMLAEIVVGLLVWPLVSSAHYYVSAAIGWVLFVTVTTWLLTTVLFFLLLLGVHKMLPAVPWALLLMIYHAVAAVLYLTAFITTAVSATGYYWYWYHGHMSAAAFFSAAVTVLYGASTFFSYMTWKGDGGNAAGSTVPV</sequence>
<dbReference type="EMBL" id="JBHFQA010000009">
    <property type="protein sequence ID" value="KAL2093175.1"/>
    <property type="molecule type" value="Genomic_DNA"/>
</dbReference>
<evidence type="ECO:0000256" key="2">
    <source>
        <dbReference type="ARBA" id="ARBA00011815"/>
    </source>
</evidence>
<dbReference type="InterPro" id="IPR013295">
    <property type="entry name" value="MAL"/>
</dbReference>
<evidence type="ECO:0000313" key="14">
    <source>
        <dbReference type="EMBL" id="KAL2093175.1"/>
    </source>
</evidence>
<dbReference type="InterPro" id="IPR050578">
    <property type="entry name" value="MARVEL-CKLF_proteins"/>
</dbReference>
<feature type="domain" description="MARVEL" evidence="13">
    <location>
        <begin position="34"/>
        <end position="166"/>
    </location>
</feature>
<feature type="transmembrane region" description="Helical" evidence="12">
    <location>
        <begin position="134"/>
        <end position="156"/>
    </location>
</feature>
<evidence type="ECO:0000259" key="13">
    <source>
        <dbReference type="PROSITE" id="PS51225"/>
    </source>
</evidence>
<keyword evidence="5 12" id="KW-1133">Transmembrane helix</keyword>
<dbReference type="Proteomes" id="UP001591681">
    <property type="component" value="Unassembled WGS sequence"/>
</dbReference>
<dbReference type="PANTHER" id="PTHR22776">
    <property type="entry name" value="MARVEL-CONTAINING POTENTIAL LIPID RAFT-ASSOCIATED PROTEIN"/>
    <property type="match status" value="1"/>
</dbReference>
<comment type="subunit">
    <text evidence="2">Forms oligomers.</text>
</comment>
<dbReference type="PRINTS" id="PR01884">
    <property type="entry name" value="MALPROTEIN"/>
</dbReference>
<dbReference type="Pfam" id="PF01284">
    <property type="entry name" value="MARVEL"/>
    <property type="match status" value="1"/>
</dbReference>
<dbReference type="GO" id="GO:0016324">
    <property type="term" value="C:apical plasma membrane"/>
    <property type="evidence" value="ECO:0007669"/>
    <property type="project" value="UniProtKB-SubCell"/>
</dbReference>
<keyword evidence="3" id="KW-1003">Cell membrane</keyword>
<evidence type="ECO:0000256" key="6">
    <source>
        <dbReference type="ARBA" id="ARBA00023136"/>
    </source>
</evidence>
<reference evidence="14 15" key="1">
    <citation type="submission" date="2024-09" db="EMBL/GenBank/DDBJ databases">
        <title>A chromosome-level genome assembly of Gray's grenadier anchovy, Coilia grayii.</title>
        <authorList>
            <person name="Fu Z."/>
        </authorList>
    </citation>
    <scope>NUCLEOTIDE SEQUENCE [LARGE SCALE GENOMIC DNA]</scope>
    <source>
        <strain evidence="14">G4</strain>
        <tissue evidence="14">Muscle</tissue>
    </source>
</reference>
<feature type="transmembrane region" description="Helical" evidence="12">
    <location>
        <begin position="38"/>
        <end position="57"/>
    </location>
</feature>
<dbReference type="InterPro" id="IPR008253">
    <property type="entry name" value="Marvel"/>
</dbReference>
<evidence type="ECO:0000256" key="11">
    <source>
        <dbReference type="PROSITE-ProRule" id="PRU00581"/>
    </source>
</evidence>
<organism evidence="14 15">
    <name type="scientific">Coilia grayii</name>
    <name type="common">Gray's grenadier anchovy</name>
    <dbReference type="NCBI Taxonomy" id="363190"/>
    <lineage>
        <taxon>Eukaryota</taxon>
        <taxon>Metazoa</taxon>
        <taxon>Chordata</taxon>
        <taxon>Craniata</taxon>
        <taxon>Vertebrata</taxon>
        <taxon>Euteleostomi</taxon>
        <taxon>Actinopterygii</taxon>
        <taxon>Neopterygii</taxon>
        <taxon>Teleostei</taxon>
        <taxon>Clupei</taxon>
        <taxon>Clupeiformes</taxon>
        <taxon>Clupeoidei</taxon>
        <taxon>Engraulidae</taxon>
        <taxon>Coilinae</taxon>
        <taxon>Coilia</taxon>
    </lineage>
</organism>
<evidence type="ECO:0000256" key="1">
    <source>
        <dbReference type="ARBA" id="ARBA00004424"/>
    </source>
</evidence>
<keyword evidence="6 11" id="KW-0472">Membrane</keyword>
<comment type="similarity">
    <text evidence="7">Belongs to the MAL family.</text>
</comment>
<evidence type="ECO:0000256" key="9">
    <source>
        <dbReference type="ARBA" id="ARBA00050024"/>
    </source>
</evidence>
<name>A0ABD1K221_9TELE</name>
<keyword evidence="15" id="KW-1185">Reference proteome</keyword>
<evidence type="ECO:0000256" key="10">
    <source>
        <dbReference type="ARBA" id="ARBA00050050"/>
    </source>
</evidence>
<comment type="caution">
    <text evidence="14">The sequence shown here is derived from an EMBL/GenBank/DDBJ whole genome shotgun (WGS) entry which is preliminary data.</text>
</comment>
<feature type="transmembrane region" description="Helical" evidence="12">
    <location>
        <begin position="63"/>
        <end position="90"/>
    </location>
</feature>
<evidence type="ECO:0000256" key="3">
    <source>
        <dbReference type="ARBA" id="ARBA00022475"/>
    </source>
</evidence>
<dbReference type="PANTHER" id="PTHR22776:SF9">
    <property type="entry name" value="PLASMOLIPIN"/>
    <property type="match status" value="1"/>
</dbReference>
<accession>A0ABD1K221</accession>
<dbReference type="GO" id="GO:0043209">
    <property type="term" value="C:myelin sheath"/>
    <property type="evidence" value="ECO:0007669"/>
    <property type="project" value="UniProtKB-SubCell"/>
</dbReference>